<feature type="compositionally biased region" description="Basic residues" evidence="6">
    <location>
        <begin position="284"/>
        <end position="294"/>
    </location>
</feature>
<dbReference type="PANTHER" id="PTHR24205">
    <property type="entry name" value="FOUR AND A HALF LIM DOMAINS PROTEIN"/>
    <property type="match status" value="1"/>
</dbReference>
<dbReference type="VEuPathDB" id="FungiDB:PADG_02986"/>
<feature type="domain" description="LIM zinc-binding" evidence="7">
    <location>
        <begin position="679"/>
        <end position="738"/>
    </location>
</feature>
<feature type="region of interest" description="Disordered" evidence="6">
    <location>
        <begin position="537"/>
        <end position="584"/>
    </location>
</feature>
<dbReference type="Gene3D" id="2.10.110.10">
    <property type="entry name" value="Cysteine Rich Protein"/>
    <property type="match status" value="3"/>
</dbReference>
<dbReference type="Proteomes" id="UP000242814">
    <property type="component" value="Unassembled WGS sequence"/>
</dbReference>
<dbReference type="GO" id="GO:0046872">
    <property type="term" value="F:metal ion binding"/>
    <property type="evidence" value="ECO:0007669"/>
    <property type="project" value="UniProtKB-KW"/>
</dbReference>
<dbReference type="PROSITE" id="PS50023">
    <property type="entry name" value="LIM_DOMAIN_2"/>
    <property type="match status" value="2"/>
</dbReference>
<dbReference type="SMART" id="SM00132">
    <property type="entry name" value="LIM"/>
    <property type="match status" value="3"/>
</dbReference>
<evidence type="ECO:0000313" key="9">
    <source>
        <dbReference type="Proteomes" id="UP000242814"/>
    </source>
</evidence>
<accession>A0A1D2JIH3</accession>
<feature type="region of interest" description="Disordered" evidence="6">
    <location>
        <begin position="376"/>
        <end position="515"/>
    </location>
</feature>
<evidence type="ECO:0000313" key="8">
    <source>
        <dbReference type="EMBL" id="ODH38187.1"/>
    </source>
</evidence>
<feature type="region of interest" description="Disordered" evidence="6">
    <location>
        <begin position="102"/>
        <end position="175"/>
    </location>
</feature>
<evidence type="ECO:0000256" key="6">
    <source>
        <dbReference type="SAM" id="MobiDB-lite"/>
    </source>
</evidence>
<dbReference type="Pfam" id="PF00412">
    <property type="entry name" value="LIM"/>
    <property type="match status" value="2"/>
</dbReference>
<dbReference type="SUPFAM" id="SSF57716">
    <property type="entry name" value="Glucocorticoid receptor-like (DNA-binding domain)"/>
    <property type="match status" value="3"/>
</dbReference>
<keyword evidence="2" id="KW-0677">Repeat</keyword>
<dbReference type="GO" id="GO:0003712">
    <property type="term" value="F:transcription coregulator activity"/>
    <property type="evidence" value="ECO:0007669"/>
    <property type="project" value="TreeGrafter"/>
</dbReference>
<evidence type="ECO:0000256" key="3">
    <source>
        <dbReference type="ARBA" id="ARBA00022833"/>
    </source>
</evidence>
<name>A0A1D2JIH3_PARBR</name>
<dbReference type="FunFam" id="2.10.110.10:FF:000127">
    <property type="entry name" value="LIM domain protein"/>
    <property type="match status" value="1"/>
</dbReference>
<feature type="domain" description="LIM zinc-binding" evidence="7">
    <location>
        <begin position="758"/>
        <end position="818"/>
    </location>
</feature>
<dbReference type="GO" id="GO:0030695">
    <property type="term" value="F:GTPase regulator activity"/>
    <property type="evidence" value="ECO:0007669"/>
    <property type="project" value="UniProtKB-ARBA"/>
</dbReference>
<dbReference type="InterPro" id="IPR001781">
    <property type="entry name" value="Znf_LIM"/>
</dbReference>
<keyword evidence="1 5" id="KW-0479">Metal-binding</keyword>
<reference evidence="8 9" key="1">
    <citation type="submission" date="2016-06" db="EMBL/GenBank/DDBJ databases">
        <authorList>
            <person name="Kjaerup R.B."/>
            <person name="Dalgaard T.S."/>
            <person name="Juul-Madsen H.R."/>
        </authorList>
    </citation>
    <scope>NUCLEOTIDE SEQUENCE [LARGE SCALE GENOMIC DNA]</scope>
    <source>
        <strain evidence="8 9">Pb300</strain>
    </source>
</reference>
<feature type="compositionally biased region" description="Polar residues" evidence="6">
    <location>
        <begin position="384"/>
        <end position="405"/>
    </location>
</feature>
<sequence length="895" mass="97912">MSIEYQDSGFSDLGKDFLVPTPRIAGEVEARWGPLSAGSEVEDWDPEDISSGPKLYEQGTDCSSPAGFIAMLGVCSSDEEPYTSPIGTNTSVLVATYLNDLRTNRPPRPNGSRPLPTNYVSSTRGLRSDMPPRASSALSINADSESPRLASGETYNRSASALSHHRTNPGLSVEGESVGHLVDEEAPSSSYDITRSFTPNPTLVSKTGTYRERDQRWIEREEARSLRQALEEMDFQDEEKRLHAAAQDEATQLVLSHQTSGFPKLNPTAPYRNPDLYATNQFRQHPKKGAHVRSKSLGTSGEQSSGVRGPGTLRSVLDSSNDSNTGRESPEFQRPRGTLTRSHVPPKIVEVPEDNATNLVTYSGTLRTKSKVNFALPSEDSSDSQRTVIGSNTRPRTTRIASNDSAKGIFRNPEDHIYEEPQDDSSEKQAQNTQTEVSRSSLNVKTRNSLPLGARPFPGRSNIVSSQKKLCPFDIHKNPPSQSRNPLYRENPSSSPPPVFNKDADDAPPTKNGIEIRGNDIRAATSMRLKDRSTKLPMPTVVSDRPGRPIVSFDPCWRDKSRKNSPRDTPRSSLGGRSTQEPAVVDVTPPASTTVIPTINVPEEPAFPVIEDSVDASAAVTISASTPPTISEMKAAEESTRPLRSPDSSQNKKRGFRNSRGSTTNRWYTPYARAGVPAASCDSCGLPIAGRIVTACESRFHPECLSCHHCKTALECVAFYQEPEAKRAERLANADSSDEEASGKRFYCHLDFHELFSPRCKSCKTPIEGEVVIACGAEWHVGHFFCAECGDPFTPTTPFVEKAGYAWCINCHSKRTASRCQGCKLSVLDDVVVTALGGQWHEKCFVCSECSGSFGPEGRFFVRQGETKYTKKGRQIGGPVETAVCEACEGRRLKG</sequence>
<evidence type="ECO:0000256" key="4">
    <source>
        <dbReference type="ARBA" id="ARBA00023038"/>
    </source>
</evidence>
<dbReference type="CDD" id="cd08368">
    <property type="entry name" value="LIM"/>
    <property type="match status" value="2"/>
</dbReference>
<evidence type="ECO:0000259" key="7">
    <source>
        <dbReference type="PROSITE" id="PS50023"/>
    </source>
</evidence>
<dbReference type="PANTHER" id="PTHR24205:SF16">
    <property type="entry name" value="GH01042P-RELATED"/>
    <property type="match status" value="1"/>
</dbReference>
<dbReference type="VEuPathDB" id="FungiDB:PABG_00562"/>
<dbReference type="AlphaFoldDB" id="A0A1D2JIH3"/>
<feature type="compositionally biased region" description="Polar residues" evidence="6">
    <location>
        <begin position="428"/>
        <end position="449"/>
    </location>
</feature>
<evidence type="ECO:0000256" key="2">
    <source>
        <dbReference type="ARBA" id="ARBA00022737"/>
    </source>
</evidence>
<feature type="region of interest" description="Disordered" evidence="6">
    <location>
        <begin position="283"/>
        <end position="352"/>
    </location>
</feature>
<dbReference type="GO" id="GO:0005634">
    <property type="term" value="C:nucleus"/>
    <property type="evidence" value="ECO:0007669"/>
    <property type="project" value="TreeGrafter"/>
</dbReference>
<comment type="caution">
    <text evidence="8">The sequence shown here is derived from an EMBL/GenBank/DDBJ whole genome shotgun (WGS) entry which is preliminary data.</text>
</comment>
<organism evidence="8 9">
    <name type="scientific">Paracoccidioides brasiliensis</name>
    <dbReference type="NCBI Taxonomy" id="121759"/>
    <lineage>
        <taxon>Eukaryota</taxon>
        <taxon>Fungi</taxon>
        <taxon>Dikarya</taxon>
        <taxon>Ascomycota</taxon>
        <taxon>Pezizomycotina</taxon>
        <taxon>Eurotiomycetes</taxon>
        <taxon>Eurotiomycetidae</taxon>
        <taxon>Onygenales</taxon>
        <taxon>Ajellomycetaceae</taxon>
        <taxon>Paracoccidioides</taxon>
    </lineage>
</organism>
<evidence type="ECO:0000256" key="1">
    <source>
        <dbReference type="ARBA" id="ARBA00022723"/>
    </source>
</evidence>
<dbReference type="EMBL" id="LZYO01000079">
    <property type="protein sequence ID" value="ODH38187.1"/>
    <property type="molecule type" value="Genomic_DNA"/>
</dbReference>
<keyword evidence="4 5" id="KW-0440">LIM domain</keyword>
<feature type="compositionally biased region" description="Polar residues" evidence="6">
    <location>
        <begin position="317"/>
        <end position="327"/>
    </location>
</feature>
<gene>
    <name evidence="8" type="ORF">ACO22_02518</name>
</gene>
<feature type="region of interest" description="Disordered" evidence="6">
    <location>
        <begin position="625"/>
        <end position="662"/>
    </location>
</feature>
<dbReference type="FunFam" id="2.10.110.10:FF:000077">
    <property type="entry name" value="LIM domain protein"/>
    <property type="match status" value="1"/>
</dbReference>
<dbReference type="PROSITE" id="PS00478">
    <property type="entry name" value="LIM_DOMAIN_1"/>
    <property type="match status" value="1"/>
</dbReference>
<feature type="compositionally biased region" description="Polar residues" evidence="6">
    <location>
        <begin position="296"/>
        <end position="306"/>
    </location>
</feature>
<feature type="compositionally biased region" description="Polar residues" evidence="6">
    <location>
        <begin position="571"/>
        <end position="581"/>
    </location>
</feature>
<keyword evidence="3 5" id="KW-0862">Zinc</keyword>
<protein>
    <recommendedName>
        <fullName evidence="7">LIM zinc-binding domain-containing protein</fullName>
    </recommendedName>
</protein>
<proteinExistence type="predicted"/>
<evidence type="ECO:0000256" key="5">
    <source>
        <dbReference type="PROSITE-ProRule" id="PRU00125"/>
    </source>
</evidence>